<dbReference type="CDD" id="cd03789">
    <property type="entry name" value="GT9_LPS_heptosyltransferase"/>
    <property type="match status" value="1"/>
</dbReference>
<dbReference type="InterPro" id="IPR002201">
    <property type="entry name" value="Glyco_trans_9"/>
</dbReference>
<dbReference type="RefSeq" id="WP_125125389.1">
    <property type="nucleotide sequence ID" value="NZ_AP025334.1"/>
</dbReference>
<keyword evidence="4" id="KW-1185">Reference proteome</keyword>
<accession>A0ABN6LVG9</accession>
<dbReference type="SUPFAM" id="SSF53756">
    <property type="entry name" value="UDP-Glycosyltransferase/glycogen phosphorylase"/>
    <property type="match status" value="1"/>
</dbReference>
<evidence type="ECO:0000313" key="3">
    <source>
        <dbReference type="EMBL" id="BDD53212.1"/>
    </source>
</evidence>
<evidence type="ECO:0000313" key="4">
    <source>
        <dbReference type="Proteomes" id="UP001320460"/>
    </source>
</evidence>
<keyword evidence="2 3" id="KW-0808">Transferase</keyword>
<dbReference type="PANTHER" id="PTHR30160">
    <property type="entry name" value="TETRAACYLDISACCHARIDE 4'-KINASE-RELATED"/>
    <property type="match status" value="1"/>
</dbReference>
<proteinExistence type="predicted"/>
<dbReference type="Gene3D" id="3.40.50.2000">
    <property type="entry name" value="Glycogen Phosphorylase B"/>
    <property type="match status" value="2"/>
</dbReference>
<dbReference type="InterPro" id="IPR051199">
    <property type="entry name" value="LPS_LOS_Heptosyltrfase"/>
</dbReference>
<keyword evidence="1" id="KW-0328">Glycosyltransferase</keyword>
<name>A0ABN6LVG9_9ENTR</name>
<organism evidence="3 4">
    <name type="scientific">Phytobacter diazotrophicus</name>
    <dbReference type="NCBI Taxonomy" id="395631"/>
    <lineage>
        <taxon>Bacteria</taxon>
        <taxon>Pseudomonadati</taxon>
        <taxon>Pseudomonadota</taxon>
        <taxon>Gammaproteobacteria</taxon>
        <taxon>Enterobacterales</taxon>
        <taxon>Enterobacteriaceae</taxon>
        <taxon>Phytobacter</taxon>
    </lineage>
</organism>
<dbReference type="Proteomes" id="UP001320460">
    <property type="component" value="Chromosome"/>
</dbReference>
<evidence type="ECO:0000256" key="1">
    <source>
        <dbReference type="ARBA" id="ARBA00022676"/>
    </source>
</evidence>
<evidence type="ECO:0000256" key="2">
    <source>
        <dbReference type="ARBA" id="ARBA00022679"/>
    </source>
</evidence>
<protein>
    <submittedName>
        <fullName evidence="3">Glycosyl transferase family 9</fullName>
    </submittedName>
</protein>
<dbReference type="EMBL" id="AP025334">
    <property type="protein sequence ID" value="BDD53212.1"/>
    <property type="molecule type" value="Genomic_DNA"/>
</dbReference>
<dbReference type="PANTHER" id="PTHR30160:SF7">
    <property type="entry name" value="ADP-HEPTOSE--LPS HEPTOSYLTRANSFERASE 2"/>
    <property type="match status" value="1"/>
</dbReference>
<dbReference type="Pfam" id="PF01075">
    <property type="entry name" value="Glyco_transf_9"/>
    <property type="match status" value="1"/>
</dbReference>
<gene>
    <name evidence="3" type="ORF">PDTA9734_46990</name>
</gene>
<reference evidence="3 4" key="1">
    <citation type="submission" date="2021-12" db="EMBL/GenBank/DDBJ databases">
        <title>Complete genome sequence of Phytobacter diazotrophicus TA9734.</title>
        <authorList>
            <person name="Kubota H."/>
            <person name="Nakayama Y."/>
            <person name="Ariyoshi T."/>
        </authorList>
    </citation>
    <scope>NUCLEOTIDE SEQUENCE [LARGE SCALE GENOMIC DNA]</scope>
    <source>
        <strain evidence="3 4">TA9734</strain>
    </source>
</reference>
<sequence>MASKKFKNAFISAAIGCYRFLTGNKLCGASEYNAERVKSIAIFSTTALGDLILNTPAILAIKERYPDAALTLISSHKNKALVENSPWFENIIYWDQKVKNVSSVARRLRACKPDVAVLLHSKSPYDVLCAALAKIPFVLKDAYNGSDLAMCKQVTSMPENNFPGHLIERKLALVNLMGCSTKNIQMQIPYPVKNISTSPDKVVVGFQLGASEKLRQWPVEYFRELAKLLLAAGNNFEIALIGSPAERGLAEAFLDGFSNQELGRINDYVGKCSLTGLVECIAGFDVLVTPDTGPLHLAVALKVKTVSLFVTANPAHTGPLQDPERHIVIKESPMQAMELAEYPEQPMAIIKPERVLTAVQRVVTAEEM</sequence>
<dbReference type="GO" id="GO:0016740">
    <property type="term" value="F:transferase activity"/>
    <property type="evidence" value="ECO:0007669"/>
    <property type="project" value="UniProtKB-KW"/>
</dbReference>